<keyword evidence="1" id="KW-1133">Transmembrane helix</keyword>
<organism evidence="2 3">
    <name type="scientific">Leptospira noguchii serovar Panama str. CZ214</name>
    <dbReference type="NCBI Taxonomy" id="1001595"/>
    <lineage>
        <taxon>Bacteria</taxon>
        <taxon>Pseudomonadati</taxon>
        <taxon>Spirochaetota</taxon>
        <taxon>Spirochaetia</taxon>
        <taxon>Leptospirales</taxon>
        <taxon>Leptospiraceae</taxon>
        <taxon>Leptospira</taxon>
    </lineage>
</organism>
<accession>T0FKF8</accession>
<protein>
    <submittedName>
        <fullName evidence="2">Uncharacterized protein</fullName>
    </submittedName>
</protein>
<comment type="caution">
    <text evidence="2">The sequence shown here is derived from an EMBL/GenBank/DDBJ whole genome shotgun (WGS) entry which is preliminary data.</text>
</comment>
<keyword evidence="1" id="KW-0472">Membrane</keyword>
<dbReference type="EMBL" id="AKWY02000026">
    <property type="protein sequence ID" value="EQA70579.1"/>
    <property type="molecule type" value="Genomic_DNA"/>
</dbReference>
<gene>
    <name evidence="2" type="ORF">LEP1GSC059_4532</name>
</gene>
<proteinExistence type="predicted"/>
<sequence>MKDLNRRQFLKSFFYVFLSGFVFDLFSKDQNDKLNFLSSNQNSNFRNVYLDTKSRSQNYLSKKLKAMIELAR</sequence>
<evidence type="ECO:0000313" key="2">
    <source>
        <dbReference type="EMBL" id="EQA70579.1"/>
    </source>
</evidence>
<dbReference type="Proteomes" id="UP000015442">
    <property type="component" value="Unassembled WGS sequence"/>
</dbReference>
<name>T0FKF8_9LEPT</name>
<evidence type="ECO:0000256" key="1">
    <source>
        <dbReference type="SAM" id="Phobius"/>
    </source>
</evidence>
<feature type="transmembrane region" description="Helical" evidence="1">
    <location>
        <begin position="12"/>
        <end position="27"/>
    </location>
</feature>
<dbReference type="AlphaFoldDB" id="T0FKF8"/>
<reference evidence="2 3" key="1">
    <citation type="submission" date="2013-05" db="EMBL/GenBank/DDBJ databases">
        <authorList>
            <person name="Harkins D.M."/>
            <person name="Durkin A.S."/>
            <person name="Brinkac L.M."/>
            <person name="Haft D.H."/>
            <person name="Selengut J.D."/>
            <person name="Sanka R."/>
            <person name="DePew J."/>
            <person name="Purushe J."/>
            <person name="Hartskeerl R.A."/>
            <person name="Ahmed A."/>
            <person name="van der Linden H."/>
            <person name="Goris M.G.A."/>
            <person name="Vinetz J.M."/>
            <person name="Sutton G.G."/>
            <person name="Nierman W.C."/>
            <person name="Fouts D.E."/>
        </authorList>
    </citation>
    <scope>NUCLEOTIDE SEQUENCE [LARGE SCALE GENOMIC DNA]</scope>
    <source>
        <strain evidence="2 3">CZ214</strain>
    </source>
</reference>
<evidence type="ECO:0000313" key="3">
    <source>
        <dbReference type="Proteomes" id="UP000015442"/>
    </source>
</evidence>
<keyword evidence="1" id="KW-0812">Transmembrane</keyword>